<evidence type="ECO:0000313" key="2">
    <source>
        <dbReference type="Proteomes" id="UP001165960"/>
    </source>
</evidence>
<accession>A0ACC2TI86</accession>
<evidence type="ECO:0000313" key="1">
    <source>
        <dbReference type="EMBL" id="KAJ9074253.1"/>
    </source>
</evidence>
<organism evidence="1 2">
    <name type="scientific">Entomophthora muscae</name>
    <dbReference type="NCBI Taxonomy" id="34485"/>
    <lineage>
        <taxon>Eukaryota</taxon>
        <taxon>Fungi</taxon>
        <taxon>Fungi incertae sedis</taxon>
        <taxon>Zoopagomycota</taxon>
        <taxon>Entomophthoromycotina</taxon>
        <taxon>Entomophthoromycetes</taxon>
        <taxon>Entomophthorales</taxon>
        <taxon>Entomophthoraceae</taxon>
        <taxon>Entomophthora</taxon>
    </lineage>
</organism>
<dbReference type="Proteomes" id="UP001165960">
    <property type="component" value="Unassembled WGS sequence"/>
</dbReference>
<comment type="caution">
    <text evidence="1">The sequence shown here is derived from an EMBL/GenBank/DDBJ whole genome shotgun (WGS) entry which is preliminary data.</text>
</comment>
<sequence>MGCMASKPKGPEELASAKIDQMLKVEKLEAKEFKILLLGAGESGKSTIVKQMKLLHGGGFHTEEVKGYKEIIFSNLFNSMDVLLESLTKLGLSLESPQSPDHARFVQNFSHPFSEPQITPALTASLRYLWEDPGVQAAMLKSNEIQIIDSATYYFTHLDRIASPDFVPSDQDILRSRIKTTGITETQFKIDEAKFRMMDVGGQRSERKKWIHCFEGVTAVLYLIAISEYDQTLAEDDTVNRMYEALNLFSSVCNSKWFRHTSVILFLNKTDIFREKIKVSPISKYFPDYKGGSDFDQGANYFRSQFEGLNKIQSKHVYTHFTCATDTNNIQFVMAAVKDILMQTNLRQIGLL</sequence>
<protein>
    <submittedName>
        <fullName evidence="1">Guanine nucleotide-binding protein subunit alpha</fullName>
    </submittedName>
</protein>
<dbReference type="EMBL" id="QTSX02002865">
    <property type="protein sequence ID" value="KAJ9074253.1"/>
    <property type="molecule type" value="Genomic_DNA"/>
</dbReference>
<keyword evidence="2" id="KW-1185">Reference proteome</keyword>
<name>A0ACC2TI86_9FUNG</name>
<reference evidence="1" key="1">
    <citation type="submission" date="2022-04" db="EMBL/GenBank/DDBJ databases">
        <title>Genome of the entomopathogenic fungus Entomophthora muscae.</title>
        <authorList>
            <person name="Elya C."/>
            <person name="Lovett B.R."/>
            <person name="Lee E."/>
            <person name="Macias A.M."/>
            <person name="Hajek A.E."/>
            <person name="De Bivort B.L."/>
            <person name="Kasson M.T."/>
            <person name="De Fine Licht H.H."/>
            <person name="Stajich J.E."/>
        </authorList>
    </citation>
    <scope>NUCLEOTIDE SEQUENCE</scope>
    <source>
        <strain evidence="1">Berkeley</strain>
    </source>
</reference>
<gene>
    <name evidence="1" type="primary">GPA1_1</name>
    <name evidence="1" type="ORF">DSO57_1008240</name>
</gene>
<proteinExistence type="predicted"/>